<dbReference type="PANTHER" id="PTHR11739:SF4">
    <property type="entry name" value="CITRATE SYNTHASE, PEROXISOMAL"/>
    <property type="match status" value="1"/>
</dbReference>
<evidence type="ECO:0000256" key="1">
    <source>
        <dbReference type="ARBA" id="ARBA00004751"/>
    </source>
</evidence>
<keyword evidence="7" id="KW-1185">Reference proteome</keyword>
<dbReference type="InterPro" id="IPR016143">
    <property type="entry name" value="Citrate_synth-like_sm_a-sub"/>
</dbReference>
<protein>
    <recommendedName>
        <fullName evidence="3">citrate synthase (unknown stereospecificity)</fullName>
        <ecNumber evidence="3">2.3.3.16</ecNumber>
    </recommendedName>
</protein>
<comment type="caution">
    <text evidence="6">The sequence shown here is derived from an EMBL/GenBank/DDBJ whole genome shotgun (WGS) entry which is preliminary data.</text>
</comment>
<proteinExistence type="inferred from homology"/>
<dbReference type="Proteomes" id="UP000613011">
    <property type="component" value="Unassembled WGS sequence"/>
</dbReference>
<dbReference type="GO" id="GO:0016829">
    <property type="term" value="F:lyase activity"/>
    <property type="evidence" value="ECO:0007669"/>
    <property type="project" value="UniProtKB-KW"/>
</dbReference>
<dbReference type="InterPro" id="IPR016142">
    <property type="entry name" value="Citrate_synth-like_lrg_a-sub"/>
</dbReference>
<sequence>MTPTARKPWQSAIAEFTPDGINVRGYDVLNDLVGRIDFGEMVYLLLTGELPKGQEGRMINAVFVAVADHGISPSSTVTRFVQAAGVPIQCSVAAGVMMFGDIHGGAGQELARNVQALVAEAKSSARSFDEVAQDFVAAHKRIDGFGHPQHPEGDPRTRILFELADAYGVAGDHIAMTRALEQALARRARRPIPANIDSAIGAIALDLGLDWRLARALLVIPRTAGLFAHAHEEMTREPGWRQVPMDQIGYDGPPPRQP</sequence>
<dbReference type="GO" id="GO:0036440">
    <property type="term" value="F:citrate synthase activity"/>
    <property type="evidence" value="ECO:0007669"/>
    <property type="project" value="UniProtKB-EC"/>
</dbReference>
<feature type="region of interest" description="Disordered" evidence="5">
    <location>
        <begin position="238"/>
        <end position="258"/>
    </location>
</feature>
<dbReference type="AlphaFoldDB" id="A0A936ZQS5"/>
<comment type="pathway">
    <text evidence="1">Carbohydrate metabolism; tricarboxylic acid cycle; isocitrate from oxaloacetate: step 1/2.</text>
</comment>
<reference evidence="6" key="1">
    <citation type="submission" date="2021-01" db="EMBL/GenBank/DDBJ databases">
        <title>Ramlibacter sp. strain AW1 16S ribosomal RNA gene Genome sequencing and assembly.</title>
        <authorList>
            <person name="Kang M."/>
        </authorList>
    </citation>
    <scope>NUCLEOTIDE SEQUENCE</scope>
    <source>
        <strain evidence="6">AW1</strain>
    </source>
</reference>
<evidence type="ECO:0000256" key="4">
    <source>
        <dbReference type="ARBA" id="ARBA00022679"/>
    </source>
</evidence>
<gene>
    <name evidence="6" type="ORF">JI739_03015</name>
</gene>
<keyword evidence="6" id="KW-0456">Lyase</keyword>
<evidence type="ECO:0000256" key="2">
    <source>
        <dbReference type="ARBA" id="ARBA00010566"/>
    </source>
</evidence>
<dbReference type="PANTHER" id="PTHR11739">
    <property type="entry name" value="CITRATE SYNTHASE"/>
    <property type="match status" value="1"/>
</dbReference>
<dbReference type="NCBIfam" id="NF004868">
    <property type="entry name" value="PRK06224.1-5"/>
    <property type="match status" value="1"/>
</dbReference>
<dbReference type="CDD" id="cd06100">
    <property type="entry name" value="CCL_ACL-C"/>
    <property type="match status" value="1"/>
</dbReference>
<dbReference type="GO" id="GO:0005975">
    <property type="term" value="P:carbohydrate metabolic process"/>
    <property type="evidence" value="ECO:0007669"/>
    <property type="project" value="TreeGrafter"/>
</dbReference>
<dbReference type="InterPro" id="IPR036969">
    <property type="entry name" value="Citrate_synthase_sf"/>
</dbReference>
<dbReference type="EMBL" id="JAEQNA010000001">
    <property type="protein sequence ID" value="MBL0419310.1"/>
    <property type="molecule type" value="Genomic_DNA"/>
</dbReference>
<dbReference type="SUPFAM" id="SSF48256">
    <property type="entry name" value="Citrate synthase"/>
    <property type="match status" value="1"/>
</dbReference>
<dbReference type="InterPro" id="IPR002020">
    <property type="entry name" value="Citrate_synthase"/>
</dbReference>
<comment type="similarity">
    <text evidence="2">Belongs to the citrate synthase family.</text>
</comment>
<evidence type="ECO:0000313" key="6">
    <source>
        <dbReference type="EMBL" id="MBL0419310.1"/>
    </source>
</evidence>
<dbReference type="NCBIfam" id="NF004869">
    <property type="entry name" value="PRK06224.1-6"/>
    <property type="match status" value="1"/>
</dbReference>
<dbReference type="GO" id="GO:0005829">
    <property type="term" value="C:cytosol"/>
    <property type="evidence" value="ECO:0007669"/>
    <property type="project" value="TreeGrafter"/>
</dbReference>
<dbReference type="GO" id="GO:0006099">
    <property type="term" value="P:tricarboxylic acid cycle"/>
    <property type="evidence" value="ECO:0007669"/>
    <property type="project" value="TreeGrafter"/>
</dbReference>
<dbReference type="Gene3D" id="1.10.580.10">
    <property type="entry name" value="Citrate Synthase, domain 1"/>
    <property type="match status" value="2"/>
</dbReference>
<name>A0A936ZQS5_9BURK</name>
<dbReference type="Pfam" id="PF00285">
    <property type="entry name" value="Citrate_synt"/>
    <property type="match status" value="1"/>
</dbReference>
<dbReference type="Gene3D" id="1.10.230.10">
    <property type="entry name" value="Cytochrome P450-Terp, domain 2"/>
    <property type="match status" value="1"/>
</dbReference>
<dbReference type="NCBIfam" id="NF004866">
    <property type="entry name" value="PRK06224.1-3"/>
    <property type="match status" value="1"/>
</dbReference>
<dbReference type="PRINTS" id="PR00143">
    <property type="entry name" value="CITRTSNTHASE"/>
</dbReference>
<dbReference type="RefSeq" id="WP_201682351.1">
    <property type="nucleotide sequence ID" value="NZ_JAEQNA010000001.1"/>
</dbReference>
<evidence type="ECO:0000313" key="7">
    <source>
        <dbReference type="Proteomes" id="UP000613011"/>
    </source>
</evidence>
<evidence type="ECO:0000256" key="5">
    <source>
        <dbReference type="SAM" id="MobiDB-lite"/>
    </source>
</evidence>
<keyword evidence="4" id="KW-0808">Transferase</keyword>
<organism evidence="6 7">
    <name type="scientific">Ramlibacter aurantiacus</name>
    <dbReference type="NCBI Taxonomy" id="2801330"/>
    <lineage>
        <taxon>Bacteria</taxon>
        <taxon>Pseudomonadati</taxon>
        <taxon>Pseudomonadota</taxon>
        <taxon>Betaproteobacteria</taxon>
        <taxon>Burkholderiales</taxon>
        <taxon>Comamonadaceae</taxon>
        <taxon>Ramlibacter</taxon>
    </lineage>
</organism>
<evidence type="ECO:0000256" key="3">
    <source>
        <dbReference type="ARBA" id="ARBA00012972"/>
    </source>
</evidence>
<accession>A0A936ZQS5</accession>
<dbReference type="EC" id="2.3.3.16" evidence="3"/>